<dbReference type="KEGG" id="kbs:EPA93_26520"/>
<keyword evidence="2" id="KW-1133">Transmembrane helix</keyword>
<dbReference type="OrthoDB" id="9960781at2"/>
<reference evidence="3 4" key="1">
    <citation type="submission" date="2019-01" db="EMBL/GenBank/DDBJ databases">
        <title>Ktedonosporobacter rubrisoli SCAWS-G2.</title>
        <authorList>
            <person name="Huang Y."/>
            <person name="Yan B."/>
        </authorList>
    </citation>
    <scope>NUCLEOTIDE SEQUENCE [LARGE SCALE GENOMIC DNA]</scope>
    <source>
        <strain evidence="3 4">SCAWS-G2</strain>
    </source>
</reference>
<gene>
    <name evidence="3" type="ORF">EPA93_26520</name>
</gene>
<keyword evidence="2" id="KW-0812">Transmembrane</keyword>
<evidence type="ECO:0008006" key="5">
    <source>
        <dbReference type="Google" id="ProtNLM"/>
    </source>
</evidence>
<feature type="region of interest" description="Disordered" evidence="1">
    <location>
        <begin position="1"/>
        <end position="60"/>
    </location>
</feature>
<proteinExistence type="predicted"/>
<keyword evidence="4" id="KW-1185">Reference proteome</keyword>
<dbReference type="AlphaFoldDB" id="A0A4P6JVI8"/>
<feature type="transmembrane region" description="Helical" evidence="2">
    <location>
        <begin position="95"/>
        <end position="117"/>
    </location>
</feature>
<protein>
    <recommendedName>
        <fullName evidence="5">DUF4878 domain-containing protein</fullName>
    </recommendedName>
</protein>
<evidence type="ECO:0000256" key="1">
    <source>
        <dbReference type="SAM" id="MobiDB-lite"/>
    </source>
</evidence>
<feature type="compositionally biased region" description="Polar residues" evidence="1">
    <location>
        <begin position="1"/>
        <end position="11"/>
    </location>
</feature>
<dbReference type="RefSeq" id="WP_129890403.1">
    <property type="nucleotide sequence ID" value="NZ_CP035758.1"/>
</dbReference>
<sequence>MQDPNHSSYDQQGYDDVSSLPYIPDESTPRNKPVPSNEGAEVTQPAQNTAEVHPQVAPAAQAAQAAIEHTVAVPPPAPASGTALAKPQRTLSRSFLITAGIVVAILIIAPIVTYQILAYANRSTPTKTLDAFCTALQHEDYQQAYNQFSKNLQNQFSEMDFANALAPDKVVSCVHGSASESDTSSVTSLRLIHDSKGVNQELVTLKKDENNVWKIDDLQVAA</sequence>
<dbReference type="EMBL" id="CP035758">
    <property type="protein sequence ID" value="QBD79350.1"/>
    <property type="molecule type" value="Genomic_DNA"/>
</dbReference>
<organism evidence="3 4">
    <name type="scientific">Ktedonosporobacter rubrisoli</name>
    <dbReference type="NCBI Taxonomy" id="2509675"/>
    <lineage>
        <taxon>Bacteria</taxon>
        <taxon>Bacillati</taxon>
        <taxon>Chloroflexota</taxon>
        <taxon>Ktedonobacteria</taxon>
        <taxon>Ktedonobacterales</taxon>
        <taxon>Ktedonosporobacteraceae</taxon>
        <taxon>Ktedonosporobacter</taxon>
    </lineage>
</organism>
<evidence type="ECO:0000313" key="3">
    <source>
        <dbReference type="EMBL" id="QBD79350.1"/>
    </source>
</evidence>
<name>A0A4P6JVI8_KTERU</name>
<accession>A0A4P6JVI8</accession>
<evidence type="ECO:0000313" key="4">
    <source>
        <dbReference type="Proteomes" id="UP000290365"/>
    </source>
</evidence>
<feature type="compositionally biased region" description="Low complexity" evidence="1">
    <location>
        <begin position="50"/>
        <end position="60"/>
    </location>
</feature>
<evidence type="ECO:0000256" key="2">
    <source>
        <dbReference type="SAM" id="Phobius"/>
    </source>
</evidence>
<keyword evidence="2" id="KW-0472">Membrane</keyword>
<dbReference type="Proteomes" id="UP000290365">
    <property type="component" value="Chromosome"/>
</dbReference>